<evidence type="ECO:0000313" key="2">
    <source>
        <dbReference type="Proteomes" id="UP000194154"/>
    </source>
</evidence>
<dbReference type="GeneID" id="35296592"/>
<dbReference type="Proteomes" id="UP000194154">
    <property type="component" value="Chromosome"/>
</dbReference>
<sequence length="91" mass="10565">MNNVVEMQKPHPSNSVLSDDQVAPVKMIYAKVSTLPKLFNVSKATCYRFIKEAEEMPEFKDRICVDVSATLTLVNIEVFEEFLKFKHKKHY</sequence>
<dbReference type="STRING" id="1855823.MCCS_25290"/>
<name>A0A1W7AEP0_9STAP</name>
<dbReference type="RefSeq" id="WP_086043601.1">
    <property type="nucleotide sequence ID" value="NZ_CBCRZA010000009.1"/>
</dbReference>
<organism evidence="1 2">
    <name type="scientific">Macrococcoides canis</name>
    <dbReference type="NCBI Taxonomy" id="1855823"/>
    <lineage>
        <taxon>Bacteria</taxon>
        <taxon>Bacillati</taxon>
        <taxon>Bacillota</taxon>
        <taxon>Bacilli</taxon>
        <taxon>Bacillales</taxon>
        <taxon>Staphylococcaceae</taxon>
        <taxon>Macrococcoides</taxon>
    </lineage>
</organism>
<keyword evidence="2" id="KW-1185">Reference proteome</keyword>
<dbReference type="AlphaFoldDB" id="A0A1W7AEP0"/>
<dbReference type="EMBL" id="CP021059">
    <property type="protein sequence ID" value="ARQ08085.1"/>
    <property type="molecule type" value="Genomic_DNA"/>
</dbReference>
<accession>A0A1W7AEP0</accession>
<gene>
    <name evidence="1" type="ORF">MCCS_25290</name>
</gene>
<dbReference type="OrthoDB" id="2418067at2"/>
<dbReference type="KEGG" id="mcak:MCCS_25290"/>
<proteinExistence type="predicted"/>
<evidence type="ECO:0000313" key="1">
    <source>
        <dbReference type="EMBL" id="ARQ08085.1"/>
    </source>
</evidence>
<reference evidence="1 2" key="1">
    <citation type="journal article" date="2017" name="Int. J. Syst. Evol. Microbiol.">
        <title>Macrococcus canis sp. nov., a skin bacterium associated with infections in dogs.</title>
        <authorList>
            <person name="Gobeli Brawand S."/>
            <person name="Cotting K."/>
            <person name="Gomez-Sanz E."/>
            <person name="Collaud A."/>
            <person name="Thomann A."/>
            <person name="Brodard I."/>
            <person name="Rodriguez-Campos S."/>
            <person name="Strauss C."/>
            <person name="Perreten V."/>
        </authorList>
    </citation>
    <scope>NUCLEOTIDE SEQUENCE [LARGE SCALE GENOMIC DNA]</scope>
    <source>
        <strain evidence="1 2">KM45013</strain>
    </source>
</reference>
<protein>
    <submittedName>
        <fullName evidence="1">Uncharacterized protein</fullName>
    </submittedName>
</protein>